<keyword evidence="3" id="KW-1185">Reference proteome</keyword>
<gene>
    <name evidence="2" type="ORF">AZE42_05537</name>
</gene>
<keyword evidence="1" id="KW-0472">Membrane</keyword>
<dbReference type="EMBL" id="LVVM01000303">
    <property type="protein sequence ID" value="OJA21041.1"/>
    <property type="molecule type" value="Genomic_DNA"/>
</dbReference>
<keyword evidence="1" id="KW-0812">Transmembrane</keyword>
<organism evidence="2 3">
    <name type="scientific">Rhizopogon vesiculosus</name>
    <dbReference type="NCBI Taxonomy" id="180088"/>
    <lineage>
        <taxon>Eukaryota</taxon>
        <taxon>Fungi</taxon>
        <taxon>Dikarya</taxon>
        <taxon>Basidiomycota</taxon>
        <taxon>Agaricomycotina</taxon>
        <taxon>Agaricomycetes</taxon>
        <taxon>Agaricomycetidae</taxon>
        <taxon>Boletales</taxon>
        <taxon>Suillineae</taxon>
        <taxon>Rhizopogonaceae</taxon>
        <taxon>Rhizopogon</taxon>
    </lineage>
</organism>
<proteinExistence type="predicted"/>
<evidence type="ECO:0000313" key="2">
    <source>
        <dbReference type="EMBL" id="OJA21041.1"/>
    </source>
</evidence>
<keyword evidence="1" id="KW-1133">Transmembrane helix</keyword>
<feature type="transmembrane region" description="Helical" evidence="1">
    <location>
        <begin position="20"/>
        <end position="42"/>
    </location>
</feature>
<protein>
    <submittedName>
        <fullName evidence="2">Uncharacterized protein</fullName>
    </submittedName>
</protein>
<dbReference type="Proteomes" id="UP000183567">
    <property type="component" value="Unassembled WGS sequence"/>
</dbReference>
<evidence type="ECO:0000313" key="3">
    <source>
        <dbReference type="Proteomes" id="UP000183567"/>
    </source>
</evidence>
<sequence>MTTPSVPQDTLLMALWSTQLNSYVFVAVVALWVSFLSLESFLSPVADPGERLMI</sequence>
<accession>A0A1J8R5X0</accession>
<dbReference type="AlphaFoldDB" id="A0A1J8R5X0"/>
<reference evidence="2" key="1">
    <citation type="submission" date="2016-03" db="EMBL/GenBank/DDBJ databases">
        <title>Comparative genomics of the ectomycorrhizal sister species Rhizopogon vinicolor and Rhizopogon vesiculosus (Basidiomycota: Boletales) reveals a divergence of the mating type B locus.</title>
        <authorList>
            <person name="Mujic A.B."/>
            <person name="Kuo A."/>
            <person name="Tritt A."/>
            <person name="Lipzen A."/>
            <person name="Chen C."/>
            <person name="Johnson J."/>
            <person name="Sharma A."/>
            <person name="Barry K."/>
            <person name="Grigoriev I.V."/>
            <person name="Spatafora J.W."/>
        </authorList>
    </citation>
    <scope>NUCLEOTIDE SEQUENCE [LARGE SCALE GENOMIC DNA]</scope>
    <source>
        <strain evidence="2">AM-OR11-056</strain>
    </source>
</reference>
<comment type="caution">
    <text evidence="2">The sequence shown here is derived from an EMBL/GenBank/DDBJ whole genome shotgun (WGS) entry which is preliminary data.</text>
</comment>
<evidence type="ECO:0000256" key="1">
    <source>
        <dbReference type="SAM" id="Phobius"/>
    </source>
</evidence>
<name>A0A1J8R5X0_9AGAM</name>